<dbReference type="FunFam" id="3.30.160.60:FF:000526">
    <property type="entry name" value="PR domain zinc finger protein 12"/>
    <property type="match status" value="1"/>
</dbReference>
<feature type="region of interest" description="Disordered" evidence="17">
    <location>
        <begin position="62"/>
        <end position="92"/>
    </location>
</feature>
<dbReference type="GO" id="GO:0008270">
    <property type="term" value="F:zinc ion binding"/>
    <property type="evidence" value="ECO:0007669"/>
    <property type="project" value="UniProtKB-KW"/>
</dbReference>
<dbReference type="Ensembl" id="ENSBTAT00000032650.4">
    <property type="protein sequence ID" value="ENSBTAP00000032579.4"/>
    <property type="gene ID" value="ENSBTAG00000023797.4"/>
</dbReference>
<feature type="domain" description="SET" evidence="19">
    <location>
        <begin position="146"/>
        <end position="263"/>
    </location>
</feature>
<evidence type="ECO:0000259" key="18">
    <source>
        <dbReference type="PROSITE" id="PS50157"/>
    </source>
</evidence>
<keyword evidence="7" id="KW-0805">Transcription regulation</keyword>
<dbReference type="CTD" id="59335"/>
<dbReference type="GO" id="GO:0050965">
    <property type="term" value="P:detection of temperature stimulus involved in sensory perception of pain"/>
    <property type="evidence" value="ECO:0007669"/>
    <property type="project" value="Ensembl"/>
</dbReference>
<dbReference type="PaxDb" id="9913-ENSBTAP00000032579"/>
<feature type="region of interest" description="Disordered" evidence="17">
    <location>
        <begin position="1"/>
        <end position="32"/>
    </location>
</feature>
<dbReference type="InterPro" id="IPR036236">
    <property type="entry name" value="Znf_C2H2_sf"/>
</dbReference>
<keyword evidence="21" id="KW-1185">Reference proteome</keyword>
<reference evidence="20" key="2">
    <citation type="submission" date="2025-08" db="UniProtKB">
        <authorList>
            <consortium name="Ensembl"/>
        </authorList>
    </citation>
    <scope>IDENTIFICATION</scope>
    <source>
        <strain evidence="20">Hereford</strain>
    </source>
</reference>
<evidence type="ECO:0000256" key="9">
    <source>
        <dbReference type="ARBA" id="ARBA00023159"/>
    </source>
</evidence>
<dbReference type="VEuPathDB" id="HostDB:ENSBTAG00000023797"/>
<name>E1B9X9_BOVIN</name>
<dbReference type="InterPro" id="IPR044406">
    <property type="entry name" value="PRDM12_PR/SET"/>
</dbReference>
<dbReference type="InParanoid" id="E1B9X9"/>
<keyword evidence="2" id="KW-0678">Repressor</keyword>
<evidence type="ECO:0000256" key="16">
    <source>
        <dbReference type="PROSITE-ProRule" id="PRU00042"/>
    </source>
</evidence>
<dbReference type="STRING" id="9913.ENSBTAP00000032579"/>
<keyword evidence="5 16" id="KW-0863">Zinc-finger</keyword>
<evidence type="ECO:0000259" key="19">
    <source>
        <dbReference type="PROSITE" id="PS50280"/>
    </source>
</evidence>
<dbReference type="SMART" id="SM00317">
    <property type="entry name" value="SET"/>
    <property type="match status" value="1"/>
</dbReference>
<evidence type="ECO:0000256" key="5">
    <source>
        <dbReference type="ARBA" id="ARBA00022771"/>
    </source>
</evidence>
<organism evidence="20 21">
    <name type="scientific">Bos taurus</name>
    <name type="common">Bovine</name>
    <dbReference type="NCBI Taxonomy" id="9913"/>
    <lineage>
        <taxon>Eukaryota</taxon>
        <taxon>Metazoa</taxon>
        <taxon>Chordata</taxon>
        <taxon>Craniata</taxon>
        <taxon>Vertebrata</taxon>
        <taxon>Euteleostomi</taxon>
        <taxon>Mammalia</taxon>
        <taxon>Eutheria</taxon>
        <taxon>Laurasiatheria</taxon>
        <taxon>Artiodactyla</taxon>
        <taxon>Ruminantia</taxon>
        <taxon>Pecora</taxon>
        <taxon>Bovidae</taxon>
        <taxon>Bovinae</taxon>
        <taxon>Bos</taxon>
    </lineage>
</organism>
<dbReference type="Pfam" id="PF00096">
    <property type="entry name" value="zf-C2H2"/>
    <property type="match status" value="2"/>
</dbReference>
<dbReference type="InterPro" id="IPR001214">
    <property type="entry name" value="SET_dom"/>
</dbReference>
<dbReference type="FunFam" id="3.30.160.60:FF:001416">
    <property type="entry name" value="PR domain zinc finger protein 12"/>
    <property type="match status" value="1"/>
</dbReference>
<dbReference type="Gene3D" id="3.30.160.60">
    <property type="entry name" value="Classic Zinc Finger"/>
    <property type="match status" value="3"/>
</dbReference>
<protein>
    <recommendedName>
        <fullName evidence="12">PR domain zinc finger protein 12</fullName>
    </recommendedName>
    <alternativeName>
        <fullName evidence="13">PR domain-containing protein 12</fullName>
    </alternativeName>
</protein>
<dbReference type="SUPFAM" id="SSF82199">
    <property type="entry name" value="SET domain"/>
    <property type="match status" value="1"/>
</dbReference>
<evidence type="ECO:0000256" key="15">
    <source>
        <dbReference type="ARBA" id="ARBA00093576"/>
    </source>
</evidence>
<evidence type="ECO:0000313" key="21">
    <source>
        <dbReference type="Proteomes" id="UP000009136"/>
    </source>
</evidence>
<feature type="domain" description="C2H2-type" evidence="18">
    <location>
        <begin position="359"/>
        <end position="388"/>
    </location>
</feature>
<evidence type="ECO:0000256" key="6">
    <source>
        <dbReference type="ARBA" id="ARBA00022833"/>
    </source>
</evidence>
<dbReference type="PANTHER" id="PTHR16515">
    <property type="entry name" value="PR DOMAIN ZINC FINGER PROTEIN"/>
    <property type="match status" value="1"/>
</dbReference>
<evidence type="ECO:0000256" key="4">
    <source>
        <dbReference type="ARBA" id="ARBA00022737"/>
    </source>
</evidence>
<dbReference type="PROSITE" id="PS00028">
    <property type="entry name" value="ZINC_FINGER_C2H2_1"/>
    <property type="match status" value="3"/>
</dbReference>
<comment type="subcellular location">
    <subcellularLocation>
        <location evidence="1">Nucleus</location>
    </subcellularLocation>
</comment>
<dbReference type="GO" id="GO:0005654">
    <property type="term" value="C:nucleoplasm"/>
    <property type="evidence" value="ECO:0007669"/>
    <property type="project" value="Ensembl"/>
</dbReference>
<reference evidence="20" key="3">
    <citation type="submission" date="2025-09" db="UniProtKB">
        <authorList>
            <consortium name="Ensembl"/>
        </authorList>
    </citation>
    <scope>IDENTIFICATION</scope>
    <source>
        <strain evidence="20">Hereford</strain>
    </source>
</reference>
<dbReference type="FunFam" id="2.170.270.10:FF:000018">
    <property type="entry name" value="PR domain zinc finger protein 12"/>
    <property type="match status" value="1"/>
</dbReference>
<dbReference type="CDD" id="cd19196">
    <property type="entry name" value="PR-SET_PRDM12"/>
    <property type="match status" value="1"/>
</dbReference>
<dbReference type="eggNOG" id="KOG2461">
    <property type="taxonomic scope" value="Eukaryota"/>
</dbReference>
<keyword evidence="8" id="KW-0238">DNA-binding</keyword>
<evidence type="ECO:0000256" key="3">
    <source>
        <dbReference type="ARBA" id="ARBA00022723"/>
    </source>
</evidence>
<gene>
    <name evidence="20 22" type="primary">PRDM12</name>
</gene>
<evidence type="ECO:0000256" key="2">
    <source>
        <dbReference type="ARBA" id="ARBA00022491"/>
    </source>
</evidence>
<keyword evidence="6" id="KW-0862">Zinc</keyword>
<dbReference type="PROSITE" id="PS50157">
    <property type="entry name" value="ZINC_FINGER_C2H2_2"/>
    <property type="match status" value="3"/>
</dbReference>
<dbReference type="GO" id="GO:0048665">
    <property type="term" value="P:neuron fate specification"/>
    <property type="evidence" value="ECO:0007669"/>
    <property type="project" value="Ensembl"/>
</dbReference>
<dbReference type="GeneTree" id="ENSGT00940000161616"/>
<dbReference type="GeneID" id="618320"/>
<dbReference type="InterPro" id="IPR046341">
    <property type="entry name" value="SET_dom_sf"/>
</dbReference>
<dbReference type="Bgee" id="ENSBTAG00000023797">
    <property type="expression patterns" value="Expressed in hypothalamus and 4 other cell types or tissues"/>
</dbReference>
<reference evidence="20" key="1">
    <citation type="submission" date="2018-03" db="EMBL/GenBank/DDBJ databases">
        <title>ARS-UCD1.2.</title>
        <authorList>
            <person name="Rosen B.D."/>
            <person name="Bickhart D.M."/>
            <person name="Koren S."/>
            <person name="Schnabel R.D."/>
            <person name="Hall R."/>
            <person name="Zimin A."/>
            <person name="Dreischer C."/>
            <person name="Schultheiss S."/>
            <person name="Schroeder S.G."/>
            <person name="Elsik C.G."/>
            <person name="Couldrey C."/>
            <person name="Liu G.E."/>
            <person name="Van Tassell C.P."/>
            <person name="Phillippy A.M."/>
            <person name="Smith T.P.L."/>
            <person name="Medrano J.F."/>
        </authorList>
    </citation>
    <scope>NUCLEOTIDE SEQUENCE [LARGE SCALE GENOMIC DNA]</scope>
    <source>
        <strain evidence="20">Hereford</strain>
    </source>
</reference>
<dbReference type="HOGENOM" id="CLU_064013_0_1_1"/>
<dbReference type="SUPFAM" id="SSF57667">
    <property type="entry name" value="beta-beta-alpha zinc fingers"/>
    <property type="match status" value="2"/>
</dbReference>
<dbReference type="RefSeq" id="XP_059747527.1">
    <property type="nucleotide sequence ID" value="XM_059891544.1"/>
</dbReference>
<keyword evidence="9" id="KW-0010">Activator</keyword>
<feature type="domain" description="C2H2-type" evidence="18">
    <location>
        <begin position="303"/>
        <end position="330"/>
    </location>
</feature>
<keyword evidence="10" id="KW-0804">Transcription</keyword>
<keyword evidence="3" id="KW-0479">Metal-binding</keyword>
<evidence type="ECO:0000256" key="8">
    <source>
        <dbReference type="ARBA" id="ARBA00023125"/>
    </source>
</evidence>
<dbReference type="GO" id="GO:0022008">
    <property type="term" value="P:neurogenesis"/>
    <property type="evidence" value="ECO:0000318"/>
    <property type="project" value="GO_Central"/>
</dbReference>
<dbReference type="GO" id="GO:0003677">
    <property type="term" value="F:DNA binding"/>
    <property type="evidence" value="ECO:0007669"/>
    <property type="project" value="UniProtKB-KW"/>
</dbReference>
<dbReference type="OrthoDB" id="8117402at2759"/>
<evidence type="ECO:0000313" key="20">
    <source>
        <dbReference type="Ensembl" id="ENSBTAP00000032579.4"/>
    </source>
</evidence>
<dbReference type="PROSITE" id="PS50280">
    <property type="entry name" value="SET"/>
    <property type="match status" value="1"/>
</dbReference>
<dbReference type="GO" id="GO:0001227">
    <property type="term" value="F:DNA-binding transcription repressor activity, RNA polymerase II-specific"/>
    <property type="evidence" value="ECO:0007669"/>
    <property type="project" value="Ensembl"/>
</dbReference>
<dbReference type="InterPro" id="IPR050331">
    <property type="entry name" value="Zinc_finger"/>
</dbReference>
<evidence type="ECO:0000256" key="14">
    <source>
        <dbReference type="ARBA" id="ARBA00093312"/>
    </source>
</evidence>
<evidence type="ECO:0000256" key="1">
    <source>
        <dbReference type="ARBA" id="ARBA00004123"/>
    </source>
</evidence>
<dbReference type="VGNC" id="VGNC:33290">
    <property type="gene designation" value="PRDM12"/>
</dbReference>
<keyword evidence="4" id="KW-0677">Repeat</keyword>
<dbReference type="FunCoup" id="E1B9X9">
    <property type="interactions" value="113"/>
</dbReference>
<dbReference type="InterPro" id="IPR013087">
    <property type="entry name" value="Znf_C2H2_type"/>
</dbReference>
<dbReference type="GO" id="GO:0001228">
    <property type="term" value="F:DNA-binding transcription activator activity, RNA polymerase II-specific"/>
    <property type="evidence" value="ECO:0007669"/>
    <property type="project" value="Ensembl"/>
</dbReference>
<dbReference type="GO" id="GO:0005634">
    <property type="term" value="C:nucleus"/>
    <property type="evidence" value="ECO:0000318"/>
    <property type="project" value="GO_Central"/>
</dbReference>
<evidence type="ECO:0000256" key="13">
    <source>
        <dbReference type="ARBA" id="ARBA00079747"/>
    </source>
</evidence>
<comment type="function">
    <text evidence="14">Transcriptional regulator necessary for the development of nociceptive neurons, playing a key role in determining the nociceptive lineage from neural crest cell progenitors. Initiates neurogenesis and activates downstream pro-neuronal transcription factors, such as NEUROD1, BRN3A, and ISL1, specifically within nociceptive neurons, while repressing non-nociceptor cell fates. Essential for the proper function of nociceptors in adults, influencing both their excitability and their gene expression, thereby impacting how these neurons respond to various pain stimuli.</text>
</comment>
<dbReference type="PANTHER" id="PTHR16515:SF20">
    <property type="entry name" value="PR DOMAIN ZINC FINGER PROTEIN 12"/>
    <property type="match status" value="1"/>
</dbReference>
<accession>E1B9X9</accession>
<dbReference type="GO" id="GO:0010468">
    <property type="term" value="P:regulation of gene expression"/>
    <property type="evidence" value="ECO:0000318"/>
    <property type="project" value="GO_Central"/>
</dbReference>
<dbReference type="GO" id="GO:0031175">
    <property type="term" value="P:neuron projection development"/>
    <property type="evidence" value="ECO:0007669"/>
    <property type="project" value="Ensembl"/>
</dbReference>
<dbReference type="SMART" id="SM00355">
    <property type="entry name" value="ZnF_C2H2"/>
    <property type="match status" value="3"/>
</dbReference>
<feature type="domain" description="C2H2-type" evidence="18">
    <location>
        <begin position="331"/>
        <end position="358"/>
    </location>
</feature>
<evidence type="ECO:0000256" key="12">
    <source>
        <dbReference type="ARBA" id="ARBA00073652"/>
    </source>
</evidence>
<evidence type="ECO:0000313" key="22">
    <source>
        <dbReference type="VGNC" id="VGNC:33290"/>
    </source>
</evidence>
<dbReference type="Proteomes" id="UP000009136">
    <property type="component" value="Chromosome 11"/>
</dbReference>
<dbReference type="GO" id="GO:0140713">
    <property type="term" value="F:histone chaperone activity"/>
    <property type="evidence" value="ECO:0007669"/>
    <property type="project" value="Ensembl"/>
</dbReference>
<dbReference type="FunFam" id="3.30.160.60:FF:000501">
    <property type="entry name" value="PR domain zinc finger protein 12"/>
    <property type="match status" value="1"/>
</dbReference>
<evidence type="ECO:0000256" key="17">
    <source>
        <dbReference type="SAM" id="MobiDB-lite"/>
    </source>
</evidence>
<evidence type="ECO:0000256" key="11">
    <source>
        <dbReference type="ARBA" id="ARBA00023242"/>
    </source>
</evidence>
<dbReference type="AlphaFoldDB" id="E1B9X9"/>
<dbReference type="Gene3D" id="2.170.270.10">
    <property type="entry name" value="SET domain"/>
    <property type="match status" value="1"/>
</dbReference>
<evidence type="ECO:0000256" key="10">
    <source>
        <dbReference type="ARBA" id="ARBA00023163"/>
    </source>
</evidence>
<sequence>MSPAKPSRDSPSPDGGRSSAPQPSPPREEFRHRLPAASRAVAEARLKRSAGLRSAVCAGVQHRPAPGRLAPGQLPLGRGQRGTRRARRGQGAQGSFLYGRWRNVLGEQLFEDKSHHASPKTAFTAEVLAQSFSGEVQKLSSLVLPAEVIIAQSSIPGEGLGIFSKTWIKAGTEMGPFTGRVIAPEHVDICKNNNLMWEVFNEDGTVRYFIDASQEDHRSWMTYIKCARNEQEQNLEVVQIGTSIFYKAIEMIPPDQELLVWYGNSHNTFLGIPGVPGLEEEQKKNKHEDFHPADSATGTAGRMRCVICHRGFNSRSNLRSHMRIHTLDKPFVCRFCNRRFSQSSTLRNHVRLHTGERPYKCQVCQSAYSQLAGLRAHQKSARHRPPSAALQAHSPALPAPHAHAPALAAAAAAHHLPAMVL</sequence>
<dbReference type="GO" id="GO:1990226">
    <property type="term" value="F:histone methyltransferase binding"/>
    <property type="evidence" value="ECO:0000318"/>
    <property type="project" value="GO_Central"/>
</dbReference>
<keyword evidence="11" id="KW-0539">Nucleus</keyword>
<dbReference type="Pfam" id="PF21549">
    <property type="entry name" value="PRDM2_PR"/>
    <property type="match status" value="1"/>
</dbReference>
<comment type="subunit">
    <text evidence="15">Interacts with EHMT2.</text>
</comment>
<evidence type="ECO:0000256" key="7">
    <source>
        <dbReference type="ARBA" id="ARBA00023015"/>
    </source>
</evidence>
<proteinExistence type="predicted"/>